<feature type="transmembrane region" description="Helical" evidence="1">
    <location>
        <begin position="87"/>
        <end position="107"/>
    </location>
</feature>
<organism evidence="2 3">
    <name type="scientific">Bursaphelenchus okinawaensis</name>
    <dbReference type="NCBI Taxonomy" id="465554"/>
    <lineage>
        <taxon>Eukaryota</taxon>
        <taxon>Metazoa</taxon>
        <taxon>Ecdysozoa</taxon>
        <taxon>Nematoda</taxon>
        <taxon>Chromadorea</taxon>
        <taxon>Rhabditida</taxon>
        <taxon>Tylenchina</taxon>
        <taxon>Tylenchomorpha</taxon>
        <taxon>Aphelenchoidea</taxon>
        <taxon>Aphelenchoididae</taxon>
        <taxon>Bursaphelenchus</taxon>
    </lineage>
</organism>
<dbReference type="OrthoDB" id="5820509at2759"/>
<proteinExistence type="predicted"/>
<dbReference type="EMBL" id="CAJFDH010000003">
    <property type="protein sequence ID" value="CAD5215428.1"/>
    <property type="molecule type" value="Genomic_DNA"/>
</dbReference>
<evidence type="ECO:0008006" key="4">
    <source>
        <dbReference type="Google" id="ProtNLM"/>
    </source>
</evidence>
<reference evidence="2" key="1">
    <citation type="submission" date="2020-09" db="EMBL/GenBank/DDBJ databases">
        <authorList>
            <person name="Kikuchi T."/>
        </authorList>
    </citation>
    <scope>NUCLEOTIDE SEQUENCE</scope>
    <source>
        <strain evidence="2">SH1</strain>
    </source>
</reference>
<dbReference type="EMBL" id="CAJFCW020000003">
    <property type="protein sequence ID" value="CAG9104055.1"/>
    <property type="molecule type" value="Genomic_DNA"/>
</dbReference>
<feature type="transmembrane region" description="Helical" evidence="1">
    <location>
        <begin position="119"/>
        <end position="145"/>
    </location>
</feature>
<evidence type="ECO:0000256" key="1">
    <source>
        <dbReference type="SAM" id="Phobius"/>
    </source>
</evidence>
<keyword evidence="1" id="KW-1133">Transmembrane helix</keyword>
<feature type="transmembrane region" description="Helical" evidence="1">
    <location>
        <begin position="12"/>
        <end position="32"/>
    </location>
</feature>
<evidence type="ECO:0000313" key="3">
    <source>
        <dbReference type="Proteomes" id="UP000614601"/>
    </source>
</evidence>
<gene>
    <name evidence="2" type="ORF">BOKJ2_LOCUS6088</name>
</gene>
<feature type="transmembrane region" description="Helical" evidence="1">
    <location>
        <begin position="44"/>
        <end position="66"/>
    </location>
</feature>
<keyword evidence="3" id="KW-1185">Reference proteome</keyword>
<keyword evidence="1" id="KW-0472">Membrane</keyword>
<evidence type="ECO:0000313" key="2">
    <source>
        <dbReference type="EMBL" id="CAD5215428.1"/>
    </source>
</evidence>
<accession>A0A811KJA2</accession>
<comment type="caution">
    <text evidence="2">The sequence shown here is derived from an EMBL/GenBank/DDBJ whole genome shotgun (WGS) entry which is preliminary data.</text>
</comment>
<dbReference type="Proteomes" id="UP000783686">
    <property type="component" value="Unassembled WGS sequence"/>
</dbReference>
<dbReference type="Proteomes" id="UP000614601">
    <property type="component" value="Unassembled WGS sequence"/>
</dbReference>
<keyword evidence="1" id="KW-0812">Transmembrane</keyword>
<dbReference type="AlphaFoldDB" id="A0A811KJA2"/>
<protein>
    <recommendedName>
        <fullName evidence="4">MARVEL domain-containing protein</fullName>
    </recommendedName>
</protein>
<name>A0A811KJA2_9BILA</name>
<sequence>MVFPVQYKGGAALKGAIIFLTIVTLVLLDPSYVTAYISINYEIVIIYIVCSLTLLYCLVSLIMYVMSYKSTEEDEEIRTTNSALAEIVFSCIGVIGWMLVCGIGGTVAQRTIIETGHRFGWMGACAGINAVLFVGIMGLFLSGLLKDKVFSPERRYKYANRM</sequence>